<evidence type="ECO:0000313" key="3">
    <source>
        <dbReference type="Proteomes" id="UP000054383"/>
    </source>
</evidence>
<dbReference type="OrthoDB" id="5327145at2759"/>
<keyword evidence="3" id="KW-1185">Reference proteome</keyword>
<feature type="compositionally biased region" description="Basic residues" evidence="1">
    <location>
        <begin position="113"/>
        <end position="125"/>
    </location>
</feature>
<reference evidence="2 3" key="1">
    <citation type="submission" date="2015-04" db="EMBL/GenBank/DDBJ databases">
        <authorList>
            <person name="Syromyatnikov M.Y."/>
            <person name="Popov V.N."/>
        </authorList>
    </citation>
    <scope>NUCLEOTIDE SEQUENCE [LARGE SCALE GENOMIC DNA]</scope>
    <source>
        <strain evidence="2">WF-38-12</strain>
    </source>
</reference>
<feature type="compositionally biased region" description="Polar residues" evidence="1">
    <location>
        <begin position="90"/>
        <end position="112"/>
    </location>
</feature>
<feature type="region of interest" description="Disordered" evidence="1">
    <location>
        <begin position="235"/>
        <end position="344"/>
    </location>
</feature>
<dbReference type="AlphaFoldDB" id="A0A0U1M2L4"/>
<sequence length="407" mass="45011">MLALRDQENLVHTHQTVAAGKPLNQGLRQLQPKTPGARAPNKVPLNDENNVTAFGKKTVKGNGGGNSQKLNKDAFVTPLGPRNRAPLGMKTTNAKAASFKTPGQQPDNLKTQKSNRKGSSLKKAKKIEPLIQQSEPQILSKPEEEDVRDVEYAPPKPKDLPDDPEDIPYDTTFPQFKGRNMVRGWEKVYLHGDVGEDGLTDRQRKFKQSSISYDKMVDEMIQKQVEDMDCWDQFDPQPTDDEPIKASEKKAPAKSVSTMKARNAAAALSHTRSSSINRVESAKPPVTTRAKTPVSQVMPKRRTPTPTNPSIAAASSRTTLGYSKGRSVSSTLRTKAHPVKEKQAPKSILDPAKYMQLYGAPPAGSEMWMQCRDAGLVVDQEEVADENDFVLSLLEEDEESRDFQLTL</sequence>
<accession>A0A0U1M2L4</accession>
<feature type="region of interest" description="Disordered" evidence="1">
    <location>
        <begin position="56"/>
        <end position="167"/>
    </location>
</feature>
<dbReference type="OMA" id="EMWSRCK"/>
<name>A0A0U1M2L4_TALIS</name>
<evidence type="ECO:0000256" key="1">
    <source>
        <dbReference type="SAM" id="MobiDB-lite"/>
    </source>
</evidence>
<feature type="compositionally biased region" description="Polar residues" evidence="1">
    <location>
        <begin position="304"/>
        <end position="333"/>
    </location>
</feature>
<protein>
    <submittedName>
        <fullName evidence="2">Uncharacterized protein</fullName>
    </submittedName>
</protein>
<organism evidence="2 3">
    <name type="scientific">Talaromyces islandicus</name>
    <name type="common">Penicillium islandicum</name>
    <dbReference type="NCBI Taxonomy" id="28573"/>
    <lineage>
        <taxon>Eukaryota</taxon>
        <taxon>Fungi</taxon>
        <taxon>Dikarya</taxon>
        <taxon>Ascomycota</taxon>
        <taxon>Pezizomycotina</taxon>
        <taxon>Eurotiomycetes</taxon>
        <taxon>Eurotiomycetidae</taxon>
        <taxon>Eurotiales</taxon>
        <taxon>Trichocomaceae</taxon>
        <taxon>Talaromyces</taxon>
        <taxon>Talaromyces sect. Islandici</taxon>
    </lineage>
</organism>
<proteinExistence type="predicted"/>
<dbReference type="EMBL" id="CVMT01000006">
    <property type="protein sequence ID" value="CRG89809.1"/>
    <property type="molecule type" value="Genomic_DNA"/>
</dbReference>
<feature type="compositionally biased region" description="Basic and acidic residues" evidence="1">
    <location>
        <begin position="242"/>
        <end position="251"/>
    </location>
</feature>
<evidence type="ECO:0000313" key="2">
    <source>
        <dbReference type="EMBL" id="CRG89809.1"/>
    </source>
</evidence>
<dbReference type="Proteomes" id="UP000054383">
    <property type="component" value="Unassembled WGS sequence"/>
</dbReference>
<gene>
    <name evidence="2" type="ORF">PISL3812_06848</name>
</gene>